<feature type="compositionally biased region" description="Acidic residues" evidence="1">
    <location>
        <begin position="137"/>
        <end position="146"/>
    </location>
</feature>
<feature type="compositionally biased region" description="Polar residues" evidence="1">
    <location>
        <begin position="1161"/>
        <end position="1171"/>
    </location>
</feature>
<feature type="compositionally biased region" description="Low complexity" evidence="1">
    <location>
        <begin position="1003"/>
        <end position="1017"/>
    </location>
</feature>
<feature type="compositionally biased region" description="Low complexity" evidence="1">
    <location>
        <begin position="9"/>
        <end position="35"/>
    </location>
</feature>
<feature type="region of interest" description="Disordered" evidence="1">
    <location>
        <begin position="450"/>
        <end position="589"/>
    </location>
</feature>
<feature type="compositionally biased region" description="Acidic residues" evidence="1">
    <location>
        <begin position="1185"/>
        <end position="1206"/>
    </location>
</feature>
<feature type="compositionally biased region" description="Acidic residues" evidence="1">
    <location>
        <begin position="966"/>
        <end position="979"/>
    </location>
</feature>
<feature type="compositionally biased region" description="Low complexity" evidence="1">
    <location>
        <begin position="735"/>
        <end position="744"/>
    </location>
</feature>
<feature type="compositionally biased region" description="Basic residues" evidence="1">
    <location>
        <begin position="37"/>
        <end position="50"/>
    </location>
</feature>
<reference evidence="2" key="1">
    <citation type="journal article" date="2014" name="Genome Announc.">
        <title>Draft genome sequence of Rhodosporidium toruloides CECT1137, an oleaginous yeast of biotechnological interest.</title>
        <authorList>
            <person name="Morin N."/>
            <person name="Calcas X."/>
            <person name="Devillers H."/>
            <person name="Durrens P."/>
            <person name="Sherman D.J."/>
            <person name="Nicaud J.-M."/>
            <person name="Neuveglise C."/>
        </authorList>
    </citation>
    <scope>NUCLEOTIDE SEQUENCE</scope>
    <source>
        <strain evidence="2">CECT1137</strain>
    </source>
</reference>
<feature type="compositionally biased region" description="Basic and acidic residues" evidence="1">
    <location>
        <begin position="103"/>
        <end position="121"/>
    </location>
</feature>
<feature type="compositionally biased region" description="Acidic residues" evidence="1">
    <location>
        <begin position="1403"/>
        <end position="1420"/>
    </location>
</feature>
<sequence>MARAPAGKSTRPSSTRAASTAAAAALQDLAASSQPKPKPKPPKSPKKKTVAKPLAQDEQDWAREMLRKKMAAFTGGAAAPAPAPAPAAAPKPLKADASTSMEKAGKKPKDEGKEEEKEGKKEKSKKKKLVAPRTVDVDAELSDDDEPPKKKAKSKGKEKEKAVAPETPAAKPSKKAPSSVAVVIPAKSTTKAPPATPARDPVPAHISSPAIEIESKKARRKQKKAEKAEKAAPAPEPAQPEPAASQAASEVDPAEKERKRKERKEKKKAKKAEEKKSKEAEESQQAEQAEPPVKKKDKGKGKAVAAPPPASPVKKAATPAASAASKKRKRAESPAPSEAGPSRAAPAANRAKTQNATSDRKHKKRKVDAAAAVATQTTTEVILHATSPAALAAAKTASPLGPILPMALAPFMMPHAYDEQQNKALVEQIVQNFVNAGYGEQVDKAMRGVKRTHTGEERQARVAPITDANAVAGPSGTSTSARTPAQPAAKDTPPSAPVSSPIRTVKPPPSSAPQPTPKQQRVETPASTRSSSPAPSTLGLSLNGNSNGSDGSKKRRVRPSKAARKVMSQASQSQPNTDVEEGSSVRQAAAVKAAVEAVKRAEPIIASAAEDTQVVPETMDVESREPSTQPDEEDQLDATPRPAAQKEEDVMDIDVQEVEPTPVQKQAHAEPKQVEAEEQVESDEELDELDSTPAQSVTHQQQQRSNPAVSRVVESDSRAVTPSTSEDDDEEVQLSLKAHASPASAKKKAEDLPVEPEEAPLPPAAQTPSRNAQEEKEDEQKLSHAANTRLPSSSPEPALPTIGGKRNDKDSDESSSSSSEEESDESSDDEAGGSSSLLTRNAAHLRNGGGGRPSLSLLAKEAFSKPKKRGSLLGGANGINKVLASSTLGYAGSPLKHSPLNAASSSPARTDANGEAQEDEEEIDQLLSQTQPSQRPKRTSDAYWAQLEREEEEKKKRKGKGKQDETSDDDVEDRMEVDADTAPIASTGQTPADVAEPAEADAAETAAAVNGAPATGEPVFANASGRAPRPSANTAGAPPITTAVEPDAALSPPRRRISPDPQPLPNVTAVASTSFLSPTQASQRPPDRIYPDLSSIGNLPTSSQAGSPPIEVDDPSQVFSGEDRPVVGDEDDDDEEEEDAQQAPAESQFVPLQKDKPLFLETQTQSFSQETAGADGVQELAADADPADALEAEAPADDEEEEEEDAPAVKVNGSARAPPTPDASKETSPAPPAIVEPDQVEDEQSAAEGVEDEEDDGPTPKATSFAKENHGLAVPTTPARITRASSARLASRSPSAEPPHAASQPVNGTPVSPRRTYADRRKPEAVTLAAPNSARMPRAAVSASQPTASTPSAFASGSRASRMLSLSQLDTVKQPTRRSTRASLAASASQPTTSQRSFIARDSDDEDDEDDDAASSDEEAGAGKGKGQVRKTRASMSQPVPGTQANGRSRRSRQSDLWR</sequence>
<feature type="compositionally biased region" description="Acidic residues" evidence="1">
    <location>
        <begin position="819"/>
        <end position="831"/>
    </location>
</feature>
<feature type="compositionally biased region" description="Polar residues" evidence="1">
    <location>
        <begin position="568"/>
        <end position="577"/>
    </location>
</feature>
<feature type="compositionally biased region" description="Low complexity" evidence="1">
    <location>
        <begin position="524"/>
        <end position="549"/>
    </location>
</feature>
<gene>
    <name evidence="2" type="ORF">RHTO0S_05e00958g</name>
</gene>
<feature type="compositionally biased region" description="Polar residues" evidence="1">
    <location>
        <begin position="692"/>
        <end position="708"/>
    </location>
</feature>
<feature type="region of interest" description="Disordered" evidence="1">
    <location>
        <begin position="1"/>
        <end position="373"/>
    </location>
</feature>
<evidence type="ECO:0000256" key="1">
    <source>
        <dbReference type="SAM" id="MobiDB-lite"/>
    </source>
</evidence>
<feature type="compositionally biased region" description="Polar residues" evidence="1">
    <location>
        <begin position="1095"/>
        <end position="1106"/>
    </location>
</feature>
<feature type="compositionally biased region" description="Basic and acidic residues" evidence="1">
    <location>
        <begin position="772"/>
        <end position="782"/>
    </location>
</feature>
<proteinExistence type="predicted"/>
<feature type="compositionally biased region" description="Polar residues" evidence="1">
    <location>
        <begin position="1069"/>
        <end position="1083"/>
    </location>
</feature>
<dbReference type="OrthoDB" id="2529731at2759"/>
<feature type="compositionally biased region" description="Acidic residues" evidence="1">
    <location>
        <begin position="1238"/>
        <end position="1257"/>
    </location>
</feature>
<accession>A0A061ARL5</accession>
<protein>
    <submittedName>
        <fullName evidence="2">RHTO0S05e00958g1_1</fullName>
    </submittedName>
</protein>
<feature type="compositionally biased region" description="Acidic residues" evidence="1">
    <location>
        <begin position="1128"/>
        <end position="1140"/>
    </location>
</feature>
<feature type="compositionally biased region" description="Basic residues" evidence="1">
    <location>
        <begin position="553"/>
        <end position="564"/>
    </location>
</feature>
<organism evidence="2">
    <name type="scientific">Rhodotorula toruloides</name>
    <name type="common">Yeast</name>
    <name type="synonym">Rhodosporidium toruloides</name>
    <dbReference type="NCBI Taxonomy" id="5286"/>
    <lineage>
        <taxon>Eukaryota</taxon>
        <taxon>Fungi</taxon>
        <taxon>Dikarya</taxon>
        <taxon>Basidiomycota</taxon>
        <taxon>Pucciniomycotina</taxon>
        <taxon>Microbotryomycetes</taxon>
        <taxon>Sporidiobolales</taxon>
        <taxon>Sporidiobolaceae</taxon>
        <taxon>Rhodotorula</taxon>
    </lineage>
</organism>
<feature type="compositionally biased region" description="Pro residues" evidence="1">
    <location>
        <begin position="506"/>
        <end position="516"/>
    </location>
</feature>
<name>A0A061ARL5_RHOTO</name>
<feature type="compositionally biased region" description="Basic and acidic residues" evidence="1">
    <location>
        <begin position="271"/>
        <end position="281"/>
    </location>
</feature>
<feature type="compositionally biased region" description="Acidic residues" evidence="1">
    <location>
        <begin position="676"/>
        <end position="690"/>
    </location>
</feature>
<feature type="compositionally biased region" description="Low complexity" evidence="1">
    <location>
        <begin position="168"/>
        <end position="183"/>
    </location>
</feature>
<evidence type="ECO:0000313" key="2">
    <source>
        <dbReference type="EMBL" id="CDR40298.1"/>
    </source>
</evidence>
<dbReference type="EMBL" id="LK052940">
    <property type="protein sequence ID" value="CDR40298.1"/>
    <property type="molecule type" value="Genomic_DNA"/>
</dbReference>
<feature type="compositionally biased region" description="Polar residues" evidence="1">
    <location>
        <begin position="1434"/>
        <end position="1447"/>
    </location>
</feature>
<feature type="region of interest" description="Disordered" evidence="1">
    <location>
        <begin position="889"/>
        <end position="1459"/>
    </location>
</feature>
<feature type="compositionally biased region" description="Low complexity" evidence="1">
    <location>
        <begin position="1339"/>
        <end position="1358"/>
    </location>
</feature>
<feature type="compositionally biased region" description="Basic residues" evidence="1">
    <location>
        <begin position="258"/>
        <end position="270"/>
    </location>
</feature>
<feature type="compositionally biased region" description="Polar residues" evidence="1">
    <location>
        <begin position="785"/>
        <end position="795"/>
    </location>
</feature>
<feature type="region of interest" description="Disordered" evidence="1">
    <location>
        <begin position="608"/>
        <end position="877"/>
    </location>
</feature>
<feature type="compositionally biased region" description="Low complexity" evidence="1">
    <location>
        <begin position="1279"/>
        <end position="1295"/>
    </location>
</feature>
<feature type="compositionally biased region" description="Low complexity" evidence="1">
    <location>
        <begin position="241"/>
        <end position="250"/>
    </location>
</feature>
<feature type="compositionally biased region" description="Low complexity" evidence="1">
    <location>
        <begin position="312"/>
        <end position="324"/>
    </location>
</feature>
<feature type="compositionally biased region" description="Polar residues" evidence="1">
    <location>
        <begin position="1364"/>
        <end position="1374"/>
    </location>
</feature>